<reference evidence="2" key="2">
    <citation type="journal article" date="2023" name="Science">
        <title>Genomic signatures of disease resistance in endangered staghorn corals.</title>
        <authorList>
            <person name="Vollmer S.V."/>
            <person name="Selwyn J.D."/>
            <person name="Despard B.A."/>
            <person name="Roesel C.L."/>
        </authorList>
    </citation>
    <scope>NUCLEOTIDE SEQUENCE</scope>
    <source>
        <strain evidence="2">K2</strain>
    </source>
</reference>
<proteinExistence type="predicted"/>
<evidence type="ECO:0000313" key="2">
    <source>
        <dbReference type="EMBL" id="KAK2552682.1"/>
    </source>
</evidence>
<feature type="compositionally biased region" description="Basic residues" evidence="1">
    <location>
        <begin position="176"/>
        <end position="187"/>
    </location>
</feature>
<dbReference type="Proteomes" id="UP001249851">
    <property type="component" value="Unassembled WGS sequence"/>
</dbReference>
<protein>
    <submittedName>
        <fullName evidence="2">Uncharacterized protein</fullName>
    </submittedName>
</protein>
<gene>
    <name evidence="2" type="ORF">P5673_026062</name>
</gene>
<feature type="region of interest" description="Disordered" evidence="1">
    <location>
        <begin position="83"/>
        <end position="213"/>
    </location>
</feature>
<feature type="compositionally biased region" description="Polar residues" evidence="1">
    <location>
        <begin position="89"/>
        <end position="100"/>
    </location>
</feature>
<accession>A0AAD9Q0R6</accession>
<evidence type="ECO:0000256" key="1">
    <source>
        <dbReference type="SAM" id="MobiDB-lite"/>
    </source>
</evidence>
<feature type="compositionally biased region" description="Basic and acidic residues" evidence="1">
    <location>
        <begin position="203"/>
        <end position="213"/>
    </location>
</feature>
<reference evidence="2" key="1">
    <citation type="journal article" date="2023" name="G3 (Bethesda)">
        <title>Whole genome assembly and annotation of the endangered Caribbean coral Acropora cervicornis.</title>
        <authorList>
            <person name="Selwyn J.D."/>
            <person name="Vollmer S.V."/>
        </authorList>
    </citation>
    <scope>NUCLEOTIDE SEQUENCE</scope>
    <source>
        <strain evidence="2">K2</strain>
    </source>
</reference>
<dbReference type="EMBL" id="JARQWQ010000084">
    <property type="protein sequence ID" value="KAK2552682.1"/>
    <property type="molecule type" value="Genomic_DNA"/>
</dbReference>
<feature type="compositionally biased region" description="Polar residues" evidence="1">
    <location>
        <begin position="188"/>
        <end position="202"/>
    </location>
</feature>
<keyword evidence="3" id="KW-1185">Reference proteome</keyword>
<sequence length="213" mass="23345">MVVTPLAIELALVGQKPRRHGNTPFVSTRPSPVGQILASGPPVHTRAKPAVSIFEICHETQLTDGQKKAAKIKASFGNPFQKFLPLKTPSATTEGSSVTDDPQGREEPDVNAAKKPSRKKKRESCEEGSSTSNIHEKEGSVTLNPFDYSQADYSTFSDHRQNGSADKPIVFDPYRNAKKSKGPRSKVHMNSGQKNFTFSSTKGSDHKQKLSRR</sequence>
<name>A0AAD9Q0R6_ACRCE</name>
<organism evidence="2 3">
    <name type="scientific">Acropora cervicornis</name>
    <name type="common">Staghorn coral</name>
    <dbReference type="NCBI Taxonomy" id="6130"/>
    <lineage>
        <taxon>Eukaryota</taxon>
        <taxon>Metazoa</taxon>
        <taxon>Cnidaria</taxon>
        <taxon>Anthozoa</taxon>
        <taxon>Hexacorallia</taxon>
        <taxon>Scleractinia</taxon>
        <taxon>Astrocoeniina</taxon>
        <taxon>Acroporidae</taxon>
        <taxon>Acropora</taxon>
    </lineage>
</organism>
<comment type="caution">
    <text evidence="2">The sequence shown here is derived from an EMBL/GenBank/DDBJ whole genome shotgun (WGS) entry which is preliminary data.</text>
</comment>
<dbReference type="AlphaFoldDB" id="A0AAD9Q0R6"/>
<evidence type="ECO:0000313" key="3">
    <source>
        <dbReference type="Proteomes" id="UP001249851"/>
    </source>
</evidence>